<organism evidence="3 4">
    <name type="scientific">Pseudovibrio ascidiaceicola</name>
    <dbReference type="NCBI Taxonomy" id="285279"/>
    <lineage>
        <taxon>Bacteria</taxon>
        <taxon>Pseudomonadati</taxon>
        <taxon>Pseudomonadota</taxon>
        <taxon>Alphaproteobacteria</taxon>
        <taxon>Hyphomicrobiales</taxon>
        <taxon>Stappiaceae</taxon>
        <taxon>Pseudovibrio</taxon>
    </lineage>
</organism>
<dbReference type="Pfam" id="PF01546">
    <property type="entry name" value="Peptidase_M20"/>
    <property type="match status" value="1"/>
</dbReference>
<evidence type="ECO:0000313" key="4">
    <source>
        <dbReference type="Proteomes" id="UP000199598"/>
    </source>
</evidence>
<protein>
    <submittedName>
        <fullName evidence="3">Hippurate hydrolase</fullName>
    </submittedName>
</protein>
<accession>A0A1I4FLN3</accession>
<dbReference type="InterPro" id="IPR002933">
    <property type="entry name" value="Peptidase_M20"/>
</dbReference>
<dbReference type="Gene3D" id="3.40.630.10">
    <property type="entry name" value="Zn peptidases"/>
    <property type="match status" value="1"/>
</dbReference>
<dbReference type="EMBL" id="FOSK01000020">
    <property type="protein sequence ID" value="SFL18842.1"/>
    <property type="molecule type" value="Genomic_DNA"/>
</dbReference>
<dbReference type="InterPro" id="IPR011650">
    <property type="entry name" value="Peptidase_M20_dimer"/>
</dbReference>
<feature type="domain" description="Peptidase M20 dimerisation" evidence="2">
    <location>
        <begin position="179"/>
        <end position="269"/>
    </location>
</feature>
<evidence type="ECO:0000256" key="1">
    <source>
        <dbReference type="ARBA" id="ARBA00022801"/>
    </source>
</evidence>
<evidence type="ECO:0000259" key="2">
    <source>
        <dbReference type="Pfam" id="PF07687"/>
    </source>
</evidence>
<gene>
    <name evidence="3" type="ORF">SAMN04488518_12024</name>
</gene>
<dbReference type="InterPro" id="IPR017439">
    <property type="entry name" value="Amidohydrolase"/>
</dbReference>
<dbReference type="GO" id="GO:0016787">
    <property type="term" value="F:hydrolase activity"/>
    <property type="evidence" value="ECO:0007669"/>
    <property type="project" value="UniProtKB-KW"/>
</dbReference>
<dbReference type="PANTHER" id="PTHR11014:SF63">
    <property type="entry name" value="METALLOPEPTIDASE, PUTATIVE (AFU_ORTHOLOGUE AFUA_6G09600)-RELATED"/>
    <property type="match status" value="1"/>
</dbReference>
<dbReference type="Pfam" id="PF07687">
    <property type="entry name" value="M20_dimer"/>
    <property type="match status" value="1"/>
</dbReference>
<evidence type="ECO:0000313" key="3">
    <source>
        <dbReference type="EMBL" id="SFL18842.1"/>
    </source>
</evidence>
<dbReference type="SUPFAM" id="SSF53187">
    <property type="entry name" value="Zn-dependent exopeptidases"/>
    <property type="match status" value="1"/>
</dbReference>
<reference evidence="3 4" key="1">
    <citation type="submission" date="2016-10" db="EMBL/GenBank/DDBJ databases">
        <authorList>
            <person name="Varghese N."/>
            <person name="Submissions S."/>
        </authorList>
    </citation>
    <scope>NUCLEOTIDE SEQUENCE [LARGE SCALE GENOMIC DNA]</scope>
    <source>
        <strain evidence="3 4">DSM 16392</strain>
    </source>
</reference>
<dbReference type="Proteomes" id="UP000199598">
    <property type="component" value="Unassembled WGS sequence"/>
</dbReference>
<dbReference type="Gene3D" id="3.30.70.360">
    <property type="match status" value="1"/>
</dbReference>
<dbReference type="SUPFAM" id="SSF55031">
    <property type="entry name" value="Bacterial exopeptidase dimerisation domain"/>
    <property type="match status" value="1"/>
</dbReference>
<dbReference type="PIRSF" id="PIRSF005962">
    <property type="entry name" value="Pept_M20D_amidohydro"/>
    <property type="match status" value="1"/>
</dbReference>
<dbReference type="InterPro" id="IPR036264">
    <property type="entry name" value="Bact_exopeptidase_dim_dom"/>
</dbReference>
<keyword evidence="4" id="KW-1185">Reference proteome</keyword>
<keyword evidence="1 3" id="KW-0378">Hydrolase</keyword>
<sequence>MHIEKKMVEWRQYLHQNPEIEFSGNLTSDFIAKKLDEFGIEVHRNIGKTGLVGVLKCGSNDRSIGLRADFDAIPVQEENVFEYRSQNAGMMHGCGHDGHTSMLLGAAYELSRSRDFDGTVYFIFQPAEEQGTGAPAMIADGLFTRWQIDSVYAMHNLPGLPLGHVETSPSSVMAAENHFKIEIKAAGGHAAMPHLGSDPIPVGAAIVTALQTIITRELSSIGEPAVLSVTNFETNGGANVIPTRVTLSGDMRCFTDEAQAKLQTTMERVIAGQCQSAGLEYCFEFSNCVLSTVNSEQEAAVAVRIAEKIVGAENVNGQCSPYCISEDFSFMQREAPSCYLLIGNGAKGHKGGVALHMPTYDFNDDLLPIGLKFWTALVKDQLASQTCFV</sequence>
<proteinExistence type="predicted"/>
<dbReference type="PANTHER" id="PTHR11014">
    <property type="entry name" value="PEPTIDASE M20 FAMILY MEMBER"/>
    <property type="match status" value="1"/>
</dbReference>
<dbReference type="RefSeq" id="WP_093524033.1">
    <property type="nucleotide sequence ID" value="NZ_FOSK01000020.1"/>
</dbReference>
<name>A0A1I4FLN3_9HYPH</name>
<dbReference type="NCBIfam" id="TIGR01891">
    <property type="entry name" value="amidohydrolases"/>
    <property type="match status" value="1"/>
</dbReference>
<comment type="caution">
    <text evidence="3">The sequence shown here is derived from an EMBL/GenBank/DDBJ whole genome shotgun (WGS) entry which is preliminary data.</text>
</comment>